<dbReference type="Proteomes" id="UP001152024">
    <property type="component" value="Unassembled WGS sequence"/>
</dbReference>
<name>A0ABQ8R758_FUSEQ</name>
<proteinExistence type="predicted"/>
<gene>
    <name evidence="1" type="ORF">NW768_007328</name>
</gene>
<keyword evidence="2" id="KW-1185">Reference proteome</keyword>
<sequence length="96" mass="10805">MMHSFKTSSSIELIELIEKHGADDAIDIVSLMRLMNKPLHEIISGLSTKDEGLNRPQYEVLKFWASQLGTGALEFFTTHVHTIIAGDDRYCSEHGM</sequence>
<evidence type="ECO:0000313" key="2">
    <source>
        <dbReference type="Proteomes" id="UP001152024"/>
    </source>
</evidence>
<reference evidence="1" key="1">
    <citation type="submission" date="2022-09" db="EMBL/GenBank/DDBJ databases">
        <title>Fusarium specimens isolated from Avocado Roots.</title>
        <authorList>
            <person name="Stajich J."/>
            <person name="Roper C."/>
            <person name="Heimlech-Rivalta G."/>
        </authorList>
    </citation>
    <scope>NUCLEOTIDE SEQUENCE</scope>
    <source>
        <strain evidence="1">CF00095</strain>
    </source>
</reference>
<protein>
    <recommendedName>
        <fullName evidence="3">Death domain-containing protein</fullName>
    </recommendedName>
</protein>
<dbReference type="EMBL" id="JAOQBH010000011">
    <property type="protein sequence ID" value="KAJ4128809.1"/>
    <property type="molecule type" value="Genomic_DNA"/>
</dbReference>
<organism evidence="1 2">
    <name type="scientific">Fusarium equiseti</name>
    <name type="common">Fusarium scirpi</name>
    <dbReference type="NCBI Taxonomy" id="61235"/>
    <lineage>
        <taxon>Eukaryota</taxon>
        <taxon>Fungi</taxon>
        <taxon>Dikarya</taxon>
        <taxon>Ascomycota</taxon>
        <taxon>Pezizomycotina</taxon>
        <taxon>Sordariomycetes</taxon>
        <taxon>Hypocreomycetidae</taxon>
        <taxon>Hypocreales</taxon>
        <taxon>Nectriaceae</taxon>
        <taxon>Fusarium</taxon>
        <taxon>Fusarium incarnatum-equiseti species complex</taxon>
    </lineage>
</organism>
<accession>A0ABQ8R758</accession>
<evidence type="ECO:0008006" key="3">
    <source>
        <dbReference type="Google" id="ProtNLM"/>
    </source>
</evidence>
<evidence type="ECO:0000313" key="1">
    <source>
        <dbReference type="EMBL" id="KAJ4128809.1"/>
    </source>
</evidence>
<comment type="caution">
    <text evidence="1">The sequence shown here is derived from an EMBL/GenBank/DDBJ whole genome shotgun (WGS) entry which is preliminary data.</text>
</comment>